<sequence>MITIKLVTEINADKRTVFDLSRNINLHQESMKDSGEKAIAGKTSGLIELDETVTFKGKHFGFPLTHQSKITEMSFYNSFTDEMLQGHFKSFQHSHFFREENGRTIMTDEVHYEISFGILGRLFNRWILKNYLTRLLQKRNAFIKVSAEKHH</sequence>
<keyword evidence="2" id="KW-1185">Reference proteome</keyword>
<dbReference type="AlphaFoldDB" id="A0A562LX70"/>
<comment type="caution">
    <text evidence="1">The sequence shown here is derived from an EMBL/GenBank/DDBJ whole genome shotgun (WGS) entry which is preliminary data.</text>
</comment>
<proteinExistence type="predicted"/>
<dbReference type="Gene3D" id="3.30.530.20">
    <property type="match status" value="1"/>
</dbReference>
<name>A0A562LX70_9FLAO</name>
<dbReference type="InterPro" id="IPR023393">
    <property type="entry name" value="START-like_dom_sf"/>
</dbReference>
<dbReference type="SUPFAM" id="SSF55961">
    <property type="entry name" value="Bet v1-like"/>
    <property type="match status" value="1"/>
</dbReference>
<dbReference type="Proteomes" id="UP000319848">
    <property type="component" value="Unassembled WGS sequence"/>
</dbReference>
<dbReference type="OrthoDB" id="9801773at2"/>
<dbReference type="EMBL" id="VLKQ01000007">
    <property type="protein sequence ID" value="TWI12251.1"/>
    <property type="molecule type" value="Genomic_DNA"/>
</dbReference>
<dbReference type="CDD" id="cd07820">
    <property type="entry name" value="SRPBCC_3"/>
    <property type="match status" value="1"/>
</dbReference>
<evidence type="ECO:0000313" key="1">
    <source>
        <dbReference type="EMBL" id="TWI12251.1"/>
    </source>
</evidence>
<reference evidence="1 2" key="1">
    <citation type="journal article" date="2015" name="Stand. Genomic Sci.">
        <title>Genomic Encyclopedia of Bacterial and Archaeal Type Strains, Phase III: the genomes of soil and plant-associated and newly described type strains.</title>
        <authorList>
            <person name="Whitman W.B."/>
            <person name="Woyke T."/>
            <person name="Klenk H.P."/>
            <person name="Zhou Y."/>
            <person name="Lilburn T.G."/>
            <person name="Beck B.J."/>
            <person name="De Vos P."/>
            <person name="Vandamme P."/>
            <person name="Eisen J.A."/>
            <person name="Garrity G."/>
            <person name="Hugenholtz P."/>
            <person name="Kyrpides N.C."/>
        </authorList>
    </citation>
    <scope>NUCLEOTIDE SEQUENCE [LARGE SCALE GENOMIC DNA]</scope>
    <source>
        <strain evidence="1 2">CGMCC 1.7270</strain>
    </source>
</reference>
<gene>
    <name evidence="1" type="ORF">IP98_01827</name>
</gene>
<organism evidence="1 2">
    <name type="scientific">Flavobacterium cauense R2A-7</name>
    <dbReference type="NCBI Taxonomy" id="1341154"/>
    <lineage>
        <taxon>Bacteria</taxon>
        <taxon>Pseudomonadati</taxon>
        <taxon>Bacteroidota</taxon>
        <taxon>Flavobacteriia</taxon>
        <taxon>Flavobacteriales</taxon>
        <taxon>Flavobacteriaceae</taxon>
        <taxon>Flavobacterium</taxon>
    </lineage>
</organism>
<evidence type="ECO:0000313" key="2">
    <source>
        <dbReference type="Proteomes" id="UP000319848"/>
    </source>
</evidence>
<dbReference type="RefSeq" id="WP_035117442.1">
    <property type="nucleotide sequence ID" value="NZ_AVBI01000012.1"/>
</dbReference>
<protein>
    <recommendedName>
        <fullName evidence="3">Ligand-binding SRPBCC domain-containing protein</fullName>
    </recommendedName>
</protein>
<evidence type="ECO:0008006" key="3">
    <source>
        <dbReference type="Google" id="ProtNLM"/>
    </source>
</evidence>
<accession>A0A562LX70</accession>